<proteinExistence type="predicted"/>
<name>A0A9P0HBL8_NEZVI</name>
<evidence type="ECO:0000313" key="3">
    <source>
        <dbReference type="Proteomes" id="UP001152798"/>
    </source>
</evidence>
<feature type="compositionally biased region" description="Polar residues" evidence="1">
    <location>
        <begin position="7"/>
        <end position="24"/>
    </location>
</feature>
<dbReference type="OrthoDB" id="192887at2759"/>
<evidence type="ECO:0000256" key="1">
    <source>
        <dbReference type="SAM" id="MobiDB-lite"/>
    </source>
</evidence>
<dbReference type="AlphaFoldDB" id="A0A9P0HBL8"/>
<dbReference type="Proteomes" id="UP001152798">
    <property type="component" value="Chromosome 4"/>
</dbReference>
<gene>
    <name evidence="2" type="ORF">NEZAVI_LOCUS8423</name>
</gene>
<evidence type="ECO:0000313" key="2">
    <source>
        <dbReference type="EMBL" id="CAH1398852.1"/>
    </source>
</evidence>
<feature type="region of interest" description="Disordered" evidence="1">
    <location>
        <begin position="1"/>
        <end position="44"/>
    </location>
</feature>
<dbReference type="EMBL" id="OV725080">
    <property type="protein sequence ID" value="CAH1398852.1"/>
    <property type="molecule type" value="Genomic_DNA"/>
</dbReference>
<keyword evidence="3" id="KW-1185">Reference proteome</keyword>
<accession>A0A9P0HBL8</accession>
<organism evidence="2 3">
    <name type="scientific">Nezara viridula</name>
    <name type="common">Southern green stink bug</name>
    <name type="synonym">Cimex viridulus</name>
    <dbReference type="NCBI Taxonomy" id="85310"/>
    <lineage>
        <taxon>Eukaryota</taxon>
        <taxon>Metazoa</taxon>
        <taxon>Ecdysozoa</taxon>
        <taxon>Arthropoda</taxon>
        <taxon>Hexapoda</taxon>
        <taxon>Insecta</taxon>
        <taxon>Pterygota</taxon>
        <taxon>Neoptera</taxon>
        <taxon>Paraneoptera</taxon>
        <taxon>Hemiptera</taxon>
        <taxon>Heteroptera</taxon>
        <taxon>Panheteroptera</taxon>
        <taxon>Pentatomomorpha</taxon>
        <taxon>Pentatomoidea</taxon>
        <taxon>Pentatomidae</taxon>
        <taxon>Pentatominae</taxon>
        <taxon>Nezara</taxon>
    </lineage>
</organism>
<protein>
    <submittedName>
        <fullName evidence="2">Uncharacterized protein</fullName>
    </submittedName>
</protein>
<reference evidence="2" key="1">
    <citation type="submission" date="2022-01" db="EMBL/GenBank/DDBJ databases">
        <authorList>
            <person name="King R."/>
        </authorList>
    </citation>
    <scope>NUCLEOTIDE SEQUENCE</scope>
</reference>
<sequence>MAVAGPTTRTARSSMSLMQGSAQASFYHHHQPPPSSQDLQPDRPIGYGAFGVVWQRNVDRFHDSLNLGCD</sequence>